<dbReference type="Gene3D" id="1.10.246.20">
    <property type="entry name" value="Coactivator CBP, KIX domain"/>
    <property type="match status" value="1"/>
</dbReference>
<dbReference type="EMBL" id="JAKOGI010000514">
    <property type="protein sequence ID" value="KAJ8433869.1"/>
    <property type="molecule type" value="Genomic_DNA"/>
</dbReference>
<evidence type="ECO:0000256" key="4">
    <source>
        <dbReference type="ARBA" id="ARBA00023242"/>
    </source>
</evidence>
<dbReference type="GO" id="GO:0003713">
    <property type="term" value="F:transcription coactivator activity"/>
    <property type="evidence" value="ECO:0007669"/>
    <property type="project" value="InterPro"/>
</dbReference>
<sequence length="1033" mass="114606">MRVDELFCTDEDHMCEDNSQESTPIMPCMQPSNWRSHIDPRGRQKVIGTIIQTMRRSCNRPEKLSEIEKIARKFEEKVFAEAMDQQDYLRRISIKMKQLEGRAHVGVTNSSMPCSASSVPNPLHSALGDVQSQEPKHTQVPLQTISSAQPQSHQIIPSNTSSSTGLCSVSSSVAVVSSKVIPATGSNSTSQSSSISNISRMPPNLNRNSLEQCVPSKPVALSQVHEQKRQHLQKPVRKNYEKQYLEEKQAPNQPATQNTTRRNIESNIGKIPIQQPQPQPHQDQLDPVQFPQSQQTINEAVAFDRPAIQSSLSSVHLLSEGSSVKPSEKSVCNLPQPVAILQHRSFQDVPHQRKPTVLQKQAIAQQSSSSINRQNQSPLRRLPDCPQKSQQDLFQSKRVHSVQQHQQLSDEKKQYTAALPQRPGAHSTAHHRQQNEQQHALPSMVKVDSLGAQKVSSGFSSSQWAESHKKAIAQPQIQVVTKEKQSSPCLSSGSQNLLGPVVGTTKPGTGSSEAFKTSEVSSYAEKHGAGEAWRENTYERIMAMKSRYMSRMKEIHYMINIKLKQLGLHCQQPKRDQLQKLKEINNMVERILRLLNIPKEKLIPGHEGSLDAWEKQIVHYMKFFKPKITASSLQQGLDPHCESLQASRPHQVVESSGLKEKYFMNQHGTMKTESLDFSRTNNPHRDSHYSLEIRKTTSDPSLPTPTHQSGKAQQPSATQLVISPGISPPPLLSECHNDKNNLLAKSKVISGRTSVNLTPIQRLVNSVSSISHHALKSSIDDICSVMSMVDGMETNASRAGSRSALGQDLARTTLCRIQARSFSLQGGSYGMGVTKPCMCPVPTEIRNDSEKSSHELTTENLRKKPRIEAVCRLWEEIKDVNQRLVDTQVNICEECLNVASVSEEKSGTGTVIKCCFKGASVNPGIIKSLGCSGYLSTIKPLHLLVPTDYPKCSPILLDELPGEIGDEFFDLSNKARSKLDTLLRSFKDPITLSEIARTWEACAHAVVTEHAEKCGGGTLSSRYGTWENCLATA</sequence>
<evidence type="ECO:0000259" key="6">
    <source>
        <dbReference type="Pfam" id="PF16987"/>
    </source>
</evidence>
<evidence type="ECO:0008006" key="10">
    <source>
        <dbReference type="Google" id="ProtNLM"/>
    </source>
</evidence>
<evidence type="ECO:0000259" key="7">
    <source>
        <dbReference type="Pfam" id="PF21539"/>
    </source>
</evidence>
<feature type="domain" description="Mediator complex subunit 15 KIX" evidence="6">
    <location>
        <begin position="32"/>
        <end position="102"/>
    </location>
</feature>
<comment type="caution">
    <text evidence="8">The sequence shown here is derived from an EMBL/GenBank/DDBJ whole genome shotgun (WGS) entry which is preliminary data.</text>
</comment>
<feature type="compositionally biased region" description="Low complexity" evidence="5">
    <location>
        <begin position="271"/>
        <end position="289"/>
    </location>
</feature>
<accession>A0A9Q1JZP4</accession>
<protein>
    <recommendedName>
        <fullName evidence="10">Mediator complex subunit 15 KIX domain-containing protein</fullName>
    </recommendedName>
</protein>
<keyword evidence="4" id="KW-0539">Nucleus</keyword>
<dbReference type="GO" id="GO:0031490">
    <property type="term" value="F:chromatin DNA binding"/>
    <property type="evidence" value="ECO:0007669"/>
    <property type="project" value="InterPro"/>
</dbReference>
<evidence type="ECO:0000256" key="1">
    <source>
        <dbReference type="ARBA" id="ARBA00004123"/>
    </source>
</evidence>
<feature type="region of interest" description="Disordered" evidence="5">
    <location>
        <begin position="271"/>
        <end position="291"/>
    </location>
</feature>
<dbReference type="InterPro" id="IPR044661">
    <property type="entry name" value="MED15a/b/c-like"/>
</dbReference>
<dbReference type="AlphaFoldDB" id="A0A9Q1JZP4"/>
<feature type="compositionally biased region" description="Basic and acidic residues" evidence="5">
    <location>
        <begin position="683"/>
        <end position="697"/>
    </location>
</feature>
<evidence type="ECO:0000256" key="5">
    <source>
        <dbReference type="SAM" id="MobiDB-lite"/>
    </source>
</evidence>
<reference evidence="8" key="1">
    <citation type="submission" date="2022-04" db="EMBL/GenBank/DDBJ databases">
        <title>Carnegiea gigantea Genome sequencing and assembly v2.</title>
        <authorList>
            <person name="Copetti D."/>
            <person name="Sanderson M.J."/>
            <person name="Burquez A."/>
            <person name="Wojciechowski M.F."/>
        </authorList>
    </citation>
    <scope>NUCLEOTIDE SEQUENCE</scope>
    <source>
        <strain evidence="8">SGP5-SGP5p</strain>
        <tissue evidence="8">Aerial part</tissue>
    </source>
</reference>
<evidence type="ECO:0000256" key="2">
    <source>
        <dbReference type="ARBA" id="ARBA00023015"/>
    </source>
</evidence>
<dbReference type="SUPFAM" id="SSF47040">
    <property type="entry name" value="Kix domain of CBP (creb binding protein)"/>
    <property type="match status" value="1"/>
</dbReference>
<dbReference type="PANTHER" id="PTHR33137">
    <property type="entry name" value="MEDIATOR OF RNA POLYMERASE II TRANSCRIPTION SUBUNIT 15A-RELATED"/>
    <property type="match status" value="1"/>
</dbReference>
<dbReference type="GO" id="GO:0005634">
    <property type="term" value="C:nucleus"/>
    <property type="evidence" value="ECO:0007669"/>
    <property type="project" value="UniProtKB-SubCell"/>
</dbReference>
<dbReference type="Pfam" id="PF16987">
    <property type="entry name" value="KIX_2"/>
    <property type="match status" value="1"/>
</dbReference>
<evidence type="ECO:0000313" key="8">
    <source>
        <dbReference type="EMBL" id="KAJ8433869.1"/>
    </source>
</evidence>
<organism evidence="8 9">
    <name type="scientific">Carnegiea gigantea</name>
    <dbReference type="NCBI Taxonomy" id="171969"/>
    <lineage>
        <taxon>Eukaryota</taxon>
        <taxon>Viridiplantae</taxon>
        <taxon>Streptophyta</taxon>
        <taxon>Embryophyta</taxon>
        <taxon>Tracheophyta</taxon>
        <taxon>Spermatophyta</taxon>
        <taxon>Magnoliopsida</taxon>
        <taxon>eudicotyledons</taxon>
        <taxon>Gunneridae</taxon>
        <taxon>Pentapetalae</taxon>
        <taxon>Caryophyllales</taxon>
        <taxon>Cactineae</taxon>
        <taxon>Cactaceae</taxon>
        <taxon>Cactoideae</taxon>
        <taxon>Echinocereeae</taxon>
        <taxon>Carnegiea</taxon>
    </lineage>
</organism>
<keyword evidence="9" id="KW-1185">Reference proteome</keyword>
<feature type="compositionally biased region" description="Low complexity" evidence="5">
    <location>
        <begin position="361"/>
        <end position="377"/>
    </location>
</feature>
<evidence type="ECO:0000313" key="9">
    <source>
        <dbReference type="Proteomes" id="UP001153076"/>
    </source>
</evidence>
<proteinExistence type="predicted"/>
<dbReference type="InterPro" id="IPR036546">
    <property type="entry name" value="MED15_KIX"/>
</dbReference>
<keyword evidence="2" id="KW-0805">Transcription regulation</keyword>
<feature type="compositionally biased region" description="Polar residues" evidence="5">
    <location>
        <begin position="698"/>
        <end position="721"/>
    </location>
</feature>
<evidence type="ECO:0000256" key="3">
    <source>
        <dbReference type="ARBA" id="ARBA00023163"/>
    </source>
</evidence>
<keyword evidence="3" id="KW-0804">Transcription</keyword>
<dbReference type="PANTHER" id="PTHR33137:SF44">
    <property type="entry name" value="MEDIATOR COMPLEX SUBUNIT 15 KIX DOMAIN-CONTAINING PROTEIN"/>
    <property type="match status" value="1"/>
</dbReference>
<dbReference type="OrthoDB" id="1896842at2759"/>
<feature type="domain" description="ARC105/Med15 mediator subunit C-terminal" evidence="7">
    <location>
        <begin position="935"/>
        <end position="1002"/>
    </location>
</feature>
<dbReference type="Proteomes" id="UP001153076">
    <property type="component" value="Unassembled WGS sequence"/>
</dbReference>
<dbReference type="InterPro" id="IPR048386">
    <property type="entry name" value="Med15_C"/>
</dbReference>
<feature type="region of interest" description="Disordered" evidence="5">
    <location>
        <begin position="361"/>
        <end position="441"/>
    </location>
</feature>
<dbReference type="Pfam" id="PF21539">
    <property type="entry name" value="Med15_C"/>
    <property type="match status" value="1"/>
</dbReference>
<dbReference type="InterPro" id="IPR036529">
    <property type="entry name" value="KIX_dom_sf"/>
</dbReference>
<gene>
    <name evidence="8" type="ORF">Cgig2_032080</name>
</gene>
<feature type="region of interest" description="Disordered" evidence="5">
    <location>
        <begin position="673"/>
        <end position="725"/>
    </location>
</feature>
<name>A0A9Q1JZP4_9CARY</name>
<comment type="subcellular location">
    <subcellularLocation>
        <location evidence="1">Nucleus</location>
    </subcellularLocation>
</comment>